<evidence type="ECO:0000313" key="2">
    <source>
        <dbReference type="Proteomes" id="UP001152604"/>
    </source>
</evidence>
<name>A0ABN8JT34_9HYPH</name>
<protein>
    <submittedName>
        <fullName evidence="1">Uncharacterized protein</fullName>
    </submittedName>
</protein>
<comment type="caution">
    <text evidence="1">The sequence shown here is derived from an EMBL/GenBank/DDBJ whole genome shotgun (WGS) entry which is preliminary data.</text>
</comment>
<evidence type="ECO:0000313" key="1">
    <source>
        <dbReference type="EMBL" id="CAH2400734.1"/>
    </source>
</evidence>
<keyword evidence="2" id="KW-1185">Reference proteome</keyword>
<accession>A0ABN8JT34</accession>
<proteinExistence type="predicted"/>
<organism evidence="1 2">
    <name type="scientific">Mesorhizobium ventifaucium</name>
    <dbReference type="NCBI Taxonomy" id="666020"/>
    <lineage>
        <taxon>Bacteria</taxon>
        <taxon>Pseudomonadati</taxon>
        <taxon>Pseudomonadota</taxon>
        <taxon>Alphaproteobacteria</taxon>
        <taxon>Hyphomicrobiales</taxon>
        <taxon>Phyllobacteriaceae</taxon>
        <taxon>Mesorhizobium</taxon>
    </lineage>
</organism>
<dbReference type="Proteomes" id="UP001152604">
    <property type="component" value="Unassembled WGS sequence"/>
</dbReference>
<gene>
    <name evidence="1" type="ORF">MES4922_260060</name>
</gene>
<reference evidence="1" key="1">
    <citation type="submission" date="2022-03" db="EMBL/GenBank/DDBJ databases">
        <authorList>
            <person name="Brunel B."/>
        </authorList>
    </citation>
    <scope>NUCLEOTIDE SEQUENCE</scope>
    <source>
        <strain evidence="1">STM4922sample</strain>
    </source>
</reference>
<sequence>MAATLFFASGILATVAARRTMTILAQKTFLFERRDRHRVAELAEANDRLELLARTDSLTGIDNRRRMTETLHHVWGGGGKCPAVPLC</sequence>
<dbReference type="EMBL" id="CAKXZS010000019">
    <property type="protein sequence ID" value="CAH2400734.1"/>
    <property type="molecule type" value="Genomic_DNA"/>
</dbReference>